<proteinExistence type="predicted"/>
<evidence type="ECO:0000313" key="1">
    <source>
        <dbReference type="EMBL" id="QNJ57164.1"/>
    </source>
</evidence>
<sequence>MHDARATVRVSCWPLEPTENGETGMTEQNDGQPFETWTVGNVERCAVVPWTELDADARDEFDYVDADDTWTPRFVRYRDSWHDLNDGFMRIVTDGQTAGMWDTILPTDHPLAHWFAIQTESLGSALMLHDWEEDQATLGYAHTTHTGGSFNVFGHVLNTTGEFVAASICQDCMFGVVNADWPTIGDSDNPDWTQEREDTANRNMARFDITMGHVHIGPWADKNCYHENESCADDCDCAETTFSDSECGVCGTRLAGDRHDAIMVDRATFTKYGRAM</sequence>
<dbReference type="KEGG" id="vg:70080777"/>
<dbReference type="EMBL" id="MT658805">
    <property type="protein sequence ID" value="QNJ57164.1"/>
    <property type="molecule type" value="Genomic_DNA"/>
</dbReference>
<accession>A0A7G8LIU2</accession>
<keyword evidence="2" id="KW-1185">Reference proteome</keyword>
<dbReference type="RefSeq" id="YP_010246241.1">
    <property type="nucleotide sequence ID" value="NC_060133.1"/>
</dbReference>
<dbReference type="GeneID" id="70080777"/>
<gene>
    <name evidence="1" type="primary">134</name>
    <name evidence="1" type="ORF">SEA_RABBITRUN_134</name>
</gene>
<protein>
    <submittedName>
        <fullName evidence="1">Uncharacterized protein</fullName>
    </submittedName>
</protein>
<dbReference type="Proteomes" id="UP000515957">
    <property type="component" value="Segment"/>
</dbReference>
<reference evidence="1 2" key="1">
    <citation type="submission" date="2020-06" db="EMBL/GenBank/DDBJ databases">
        <authorList>
            <person name="Herren C.D."/>
            <person name="Smith Caldas M."/>
            <person name="Brooke G.M."/>
            <person name="Cabrera L.J."/>
            <person name="Caudill C.B."/>
            <person name="Ewell K.O."/>
            <person name="Haas C.L."/>
            <person name="Shapland G.L."/>
            <person name="Sitek C.J."/>
            <person name="Thompson J.S."/>
            <person name="Pollenz R.S."/>
            <person name="Garlena R.A."/>
            <person name="Russell D.A."/>
            <person name="Pope W.H."/>
            <person name="Jacobs-Sera D."/>
            <person name="Hatfull G.F."/>
        </authorList>
    </citation>
    <scope>NUCLEOTIDE SEQUENCE [LARGE SCALE GENOMIC DNA]</scope>
</reference>
<organism evidence="1 2">
    <name type="scientific">Gordonia phage Rabbitrun</name>
    <dbReference type="NCBI Taxonomy" id="2762280"/>
    <lineage>
        <taxon>Viruses</taxon>
        <taxon>Duplodnaviria</taxon>
        <taxon>Heunggongvirae</taxon>
        <taxon>Uroviricota</taxon>
        <taxon>Caudoviricetes</taxon>
        <taxon>Deeyouvirinae</taxon>
        <taxon>Nevillevirus</taxon>
        <taxon>Nevillevirus rabbitrun</taxon>
    </lineage>
</organism>
<name>A0A7G8LIU2_9CAUD</name>
<evidence type="ECO:0000313" key="2">
    <source>
        <dbReference type="Proteomes" id="UP000515957"/>
    </source>
</evidence>